<dbReference type="Proteomes" id="UP000054558">
    <property type="component" value="Unassembled WGS sequence"/>
</dbReference>
<dbReference type="GO" id="GO:1901031">
    <property type="term" value="P:regulation of response to reactive oxygen species"/>
    <property type="evidence" value="ECO:0000318"/>
    <property type="project" value="GO_Central"/>
</dbReference>
<evidence type="ECO:0000256" key="2">
    <source>
        <dbReference type="SAM" id="MobiDB-lite"/>
    </source>
</evidence>
<feature type="region of interest" description="Disordered" evidence="2">
    <location>
        <begin position="61"/>
        <end position="85"/>
    </location>
</feature>
<feature type="region of interest" description="Disordered" evidence="2">
    <location>
        <begin position="136"/>
        <end position="236"/>
    </location>
</feature>
<sequence>MAGSVAVCPGTSHFAGLAGLNQHTSPQPSSSGRCRAPTLPALSRSAFLGYFSGHERNVHKTIDSRRRKVRAVASPPRLRPLSTPNNETDKIAVEKRSGLLSETPVVSLNGRAIISRGKEKNERMVPIEVALSRVRNGGTPQQKMKDTWEAPSVELRRGDPSTSSNGAAVPAISDRALTQASAETSLTSAEAPSANRSRKGVELKRGTVVLRKGPLKSPADSLGVSPENGSSNGAYKTQTAYGSSYQNGAARKNDLAMRIGTSAAANGLVGQAAGALTLPSQAQSGIVPPSGMRAAAVYGLREEEVKILPSDEDFRWSKEGYSKTRRTVDVWSFVLLLRSRLYLIDQKWSYVGGFNEEKKKARTRKLAAWVRESILQLGPTFIKVGQLFSTRSDLFPLEFVEELSKLQDRVPAFSADKARALIEKELGAPVDELFARFEDRPLAAASLGQVHRAWLPTGEEVVVKIQRPGLKELFDIDLENLKKIADTFQGNDDVGGPSRDWLGIYDECATILYQEIDYINEGRNADRFRRDFRTYGWVQVPKVYWGYASKKVLTLEYLPGLKISDVAALDAGGYDRPLLARRSIESYLIQILRTGFFHADPHPGNLAVARDQSLIFYDFGMMGEIAKDTKTRLLEVFYAVYEKDARKVMAELVGLGALVPTGDQTAVRRSIQYFLNNLTPAEGQKTDKESMQKAQDKTLAAIGEDLFAIAVDQPFRFPATFTFVFRAFTTLEGIGKILDPDFSFITVATPYAEELLEVRNRRSQREFIVTTLTKQAEEARDAALNMPARIQRIDDILTSLEAGDFKLRVRVLEAERAARRSGILQLATMNTVAAVGLLNIGVTLATNGATTPANAAFVLGSAFSAYVVWQMRRVKILDKFEKKL</sequence>
<feature type="compositionally biased region" description="Low complexity" evidence="2">
    <location>
        <begin position="176"/>
        <end position="194"/>
    </location>
</feature>
<dbReference type="GO" id="GO:0016020">
    <property type="term" value="C:membrane"/>
    <property type="evidence" value="ECO:0007669"/>
    <property type="project" value="GOC"/>
</dbReference>
<dbReference type="Pfam" id="PF03109">
    <property type="entry name" value="ABC1"/>
    <property type="match status" value="1"/>
</dbReference>
<keyword evidence="4" id="KW-0418">Kinase</keyword>
<evidence type="ECO:0000313" key="5">
    <source>
        <dbReference type="Proteomes" id="UP000054558"/>
    </source>
</evidence>
<gene>
    <name evidence="4" type="ORF">KFL_001030080</name>
</gene>
<feature type="domain" description="ABC1 atypical kinase-like" evidence="3">
    <location>
        <begin position="405"/>
        <end position="650"/>
    </location>
</feature>
<feature type="compositionally biased region" description="Basic and acidic residues" evidence="2">
    <location>
        <begin position="143"/>
        <end position="159"/>
    </location>
</feature>
<dbReference type="OMA" id="VMFDQLF"/>
<reference evidence="4 5" key="1">
    <citation type="journal article" date="2014" name="Nat. Commun.">
        <title>Klebsormidium flaccidum genome reveals primary factors for plant terrestrial adaptation.</title>
        <authorList>
            <person name="Hori K."/>
            <person name="Maruyama F."/>
            <person name="Fujisawa T."/>
            <person name="Togashi T."/>
            <person name="Yamamoto N."/>
            <person name="Seo M."/>
            <person name="Sato S."/>
            <person name="Yamada T."/>
            <person name="Mori H."/>
            <person name="Tajima N."/>
            <person name="Moriyama T."/>
            <person name="Ikeuchi M."/>
            <person name="Watanabe M."/>
            <person name="Wada H."/>
            <person name="Kobayashi K."/>
            <person name="Saito M."/>
            <person name="Masuda T."/>
            <person name="Sasaki-Sekimoto Y."/>
            <person name="Mashiguchi K."/>
            <person name="Awai K."/>
            <person name="Shimojima M."/>
            <person name="Masuda S."/>
            <person name="Iwai M."/>
            <person name="Nobusawa T."/>
            <person name="Narise T."/>
            <person name="Kondo S."/>
            <person name="Saito H."/>
            <person name="Sato R."/>
            <person name="Murakawa M."/>
            <person name="Ihara Y."/>
            <person name="Oshima-Yamada Y."/>
            <person name="Ohtaka K."/>
            <person name="Satoh M."/>
            <person name="Sonobe K."/>
            <person name="Ishii M."/>
            <person name="Ohtani R."/>
            <person name="Kanamori-Sato M."/>
            <person name="Honoki R."/>
            <person name="Miyazaki D."/>
            <person name="Mochizuki H."/>
            <person name="Umetsu J."/>
            <person name="Higashi K."/>
            <person name="Shibata D."/>
            <person name="Kamiya Y."/>
            <person name="Sato N."/>
            <person name="Nakamura Y."/>
            <person name="Tabata S."/>
            <person name="Ida S."/>
            <person name="Kurokawa K."/>
            <person name="Ohta H."/>
        </authorList>
    </citation>
    <scope>NUCLEOTIDE SEQUENCE [LARGE SCALE GENOMIC DNA]</scope>
    <source>
        <strain evidence="4 5">NIES-2285</strain>
    </source>
</reference>
<organism evidence="4 5">
    <name type="scientific">Klebsormidium nitens</name>
    <name type="common">Green alga</name>
    <name type="synonym">Ulothrix nitens</name>
    <dbReference type="NCBI Taxonomy" id="105231"/>
    <lineage>
        <taxon>Eukaryota</taxon>
        <taxon>Viridiplantae</taxon>
        <taxon>Streptophyta</taxon>
        <taxon>Klebsormidiophyceae</taxon>
        <taxon>Klebsormidiales</taxon>
        <taxon>Klebsormidiaceae</taxon>
        <taxon>Klebsormidium</taxon>
    </lineage>
</organism>
<dbReference type="InterPro" id="IPR004147">
    <property type="entry name" value="ABC1_dom"/>
</dbReference>
<comment type="similarity">
    <text evidence="1">Belongs to the protein kinase superfamily. ADCK protein kinase family.</text>
</comment>
<feature type="compositionally biased region" description="Polar residues" evidence="2">
    <location>
        <begin position="227"/>
        <end position="236"/>
    </location>
</feature>
<protein>
    <submittedName>
        <fullName evidence="4">Protein kinase domain-containing protein</fullName>
    </submittedName>
</protein>
<dbReference type="SUPFAM" id="SSF56112">
    <property type="entry name" value="Protein kinase-like (PK-like)"/>
    <property type="match status" value="1"/>
</dbReference>
<keyword evidence="5" id="KW-1185">Reference proteome</keyword>
<dbReference type="OrthoDB" id="427480at2759"/>
<dbReference type="GO" id="GO:0046467">
    <property type="term" value="P:membrane lipid biosynthetic process"/>
    <property type="evidence" value="ECO:0000318"/>
    <property type="project" value="GO_Central"/>
</dbReference>
<accession>A0A1Y1HVJ1</accession>
<name>A0A1Y1HVJ1_KLENI</name>
<dbReference type="InterPro" id="IPR011009">
    <property type="entry name" value="Kinase-like_dom_sf"/>
</dbReference>
<dbReference type="PANTHER" id="PTHR10566">
    <property type="entry name" value="CHAPERONE-ACTIVITY OF BC1 COMPLEX CABC1 -RELATED"/>
    <property type="match status" value="1"/>
</dbReference>
<proteinExistence type="inferred from homology"/>
<dbReference type="STRING" id="105231.A0A1Y1HVJ1"/>
<dbReference type="GO" id="GO:0004672">
    <property type="term" value="F:protein kinase activity"/>
    <property type="evidence" value="ECO:0000318"/>
    <property type="project" value="GO_Central"/>
</dbReference>
<dbReference type="CDD" id="cd05121">
    <property type="entry name" value="ABC1_ADCK3-like"/>
    <property type="match status" value="1"/>
</dbReference>
<evidence type="ECO:0000256" key="1">
    <source>
        <dbReference type="ARBA" id="ARBA00009670"/>
    </source>
</evidence>
<dbReference type="EMBL" id="DF237052">
    <property type="protein sequence ID" value="GAQ82183.1"/>
    <property type="molecule type" value="Genomic_DNA"/>
</dbReference>
<keyword evidence="4" id="KW-0808">Transferase</keyword>
<dbReference type="PANTHER" id="PTHR10566:SF113">
    <property type="entry name" value="PROTEIN ACTIVITY OF BC1 COMPLEX KINASE 7, CHLOROPLASTIC"/>
    <property type="match status" value="1"/>
</dbReference>
<evidence type="ECO:0000313" key="4">
    <source>
        <dbReference type="EMBL" id="GAQ82183.1"/>
    </source>
</evidence>
<dbReference type="AlphaFoldDB" id="A0A1Y1HVJ1"/>
<evidence type="ECO:0000259" key="3">
    <source>
        <dbReference type="Pfam" id="PF03109"/>
    </source>
</evidence>
<dbReference type="InterPro" id="IPR050154">
    <property type="entry name" value="UbiB_kinase"/>
</dbReference>